<accession>A0A9N9F0Q5</accession>
<proteinExistence type="predicted"/>
<dbReference type="OrthoDB" id="2414946at2759"/>
<dbReference type="AlphaFoldDB" id="A0A9N9F0Q5"/>
<organism evidence="1 2">
    <name type="scientific">Funneliformis caledonium</name>
    <dbReference type="NCBI Taxonomy" id="1117310"/>
    <lineage>
        <taxon>Eukaryota</taxon>
        <taxon>Fungi</taxon>
        <taxon>Fungi incertae sedis</taxon>
        <taxon>Mucoromycota</taxon>
        <taxon>Glomeromycotina</taxon>
        <taxon>Glomeromycetes</taxon>
        <taxon>Glomerales</taxon>
        <taxon>Glomeraceae</taxon>
        <taxon>Funneliformis</taxon>
    </lineage>
</organism>
<gene>
    <name evidence="1" type="ORF">FCALED_LOCUS3761</name>
</gene>
<evidence type="ECO:0000313" key="1">
    <source>
        <dbReference type="EMBL" id="CAG8502155.1"/>
    </source>
</evidence>
<reference evidence="1" key="1">
    <citation type="submission" date="2021-06" db="EMBL/GenBank/DDBJ databases">
        <authorList>
            <person name="Kallberg Y."/>
            <person name="Tangrot J."/>
            <person name="Rosling A."/>
        </authorList>
    </citation>
    <scope>NUCLEOTIDE SEQUENCE</scope>
    <source>
        <strain evidence="1">UK204</strain>
    </source>
</reference>
<dbReference type="Proteomes" id="UP000789570">
    <property type="component" value="Unassembled WGS sequence"/>
</dbReference>
<comment type="caution">
    <text evidence="1">The sequence shown here is derived from an EMBL/GenBank/DDBJ whole genome shotgun (WGS) entry which is preliminary data.</text>
</comment>
<sequence length="188" mass="21455">MRSVSGHEGRHASQKNMLVGSLRLFRKNEFAKLVVLKRWGMKSLGNDTSYSLKVSEPDVYEKEGSSRKEGVLEHIKDPYSKKDQENFKKCNRECVDEKHHRVDETTGREPVKSYCTLKIFHVSIDLKTFSLGQTGYISSDGHHLRNPTKMLVTSILSFMDRSGSMCTRDCKKICSSTGTSRLRLPHDN</sequence>
<keyword evidence="2" id="KW-1185">Reference proteome</keyword>
<protein>
    <submittedName>
        <fullName evidence="1">3508_t:CDS:1</fullName>
    </submittedName>
</protein>
<name>A0A9N9F0Q5_9GLOM</name>
<evidence type="ECO:0000313" key="2">
    <source>
        <dbReference type="Proteomes" id="UP000789570"/>
    </source>
</evidence>
<dbReference type="EMBL" id="CAJVPQ010000680">
    <property type="protein sequence ID" value="CAG8502155.1"/>
    <property type="molecule type" value="Genomic_DNA"/>
</dbReference>